<evidence type="ECO:0000256" key="1">
    <source>
        <dbReference type="ARBA" id="ARBA00004514"/>
    </source>
</evidence>
<dbReference type="Proteomes" id="UP001046870">
    <property type="component" value="Chromosome 24"/>
</dbReference>
<dbReference type="CDD" id="cd01852">
    <property type="entry name" value="AIG1"/>
    <property type="match status" value="1"/>
</dbReference>
<dbReference type="InterPro" id="IPR006703">
    <property type="entry name" value="G_AIG1"/>
</dbReference>
<dbReference type="SUPFAM" id="SSF52540">
    <property type="entry name" value="P-loop containing nucleoside triphosphate hydrolases"/>
    <property type="match status" value="2"/>
</dbReference>
<dbReference type="Gene3D" id="3.40.50.300">
    <property type="entry name" value="P-loop containing nucleotide triphosphate hydrolases"/>
    <property type="match status" value="2"/>
</dbReference>
<dbReference type="PANTHER" id="PTHR10903:SF107">
    <property type="entry name" value="GTPASE IMAP FAMILY MEMBER 4-LIKE-RELATED"/>
    <property type="match status" value="1"/>
</dbReference>
<proteinExistence type="inferred from homology"/>
<comment type="caution">
    <text evidence="10">The sequence shown here is derived from an EMBL/GenBank/DDBJ whole genome shotgun (WGS) entry which is preliminary data.</text>
</comment>
<comment type="subcellular location">
    <subcellularLocation>
        <location evidence="1">Cytoplasm</location>
        <location evidence="1">Cytosol</location>
    </subcellularLocation>
</comment>
<feature type="domain" description="FIIND" evidence="9">
    <location>
        <begin position="713"/>
        <end position="878"/>
    </location>
</feature>
<keyword evidence="11" id="KW-1185">Reference proteome</keyword>
<dbReference type="Pfam" id="PF23679">
    <property type="entry name" value="UPA-FIIND"/>
    <property type="match status" value="1"/>
</dbReference>
<evidence type="ECO:0000259" key="9">
    <source>
        <dbReference type="PROSITE" id="PS51830"/>
    </source>
</evidence>
<feature type="domain" description="CARD" evidence="7">
    <location>
        <begin position="884"/>
        <end position="941"/>
    </location>
</feature>
<dbReference type="InterPro" id="IPR027417">
    <property type="entry name" value="P-loop_NTPase"/>
</dbReference>
<sequence>MSERDREEEMASSSGETHRLSELRMVLLGSPDGKSSAGNTILGREAFDTNNRTAQCVERHGNVGGRRVTVVDTPGWLGYHPVEKIKQAIVGSVSLCPPGPHALLLVINMITRFTDTDRRAVEEHLELLGERVWRHTIVLFTWVDRLGHTTIEEHIQRQGKDLQWVIETCGNRYHVFNNKNRDNSTQVTELLEKIEEMVAGNSGCHYEIDQQVLQVVEKKRKDFERKMKQRMIRVQKQRQTLRTLQGGETHRLSELRMVLLGRTSPCMSTRKIIVGREEFFLRGDDRYCQKTEGIVCGRLVTVVDTPGWYESVSTPELVKQEIVHSMSLCFPGPHALLLVIDVDICFTDTDRRAVEEHLELLGERVWRHTIVLFTWVDRLGHTTIEEHIQRQGKDLQWVIETCGNRYHVFNNKNRDNSTQVTELLEKIEEMVAGNSGCHYEIDQHVLQVMEEMMRDFEEQKQIIKLGQILRAQSDEFNGLTQLQVMEATGSRHVFHEGLSSVFGSAEREEWENRQKKIEAGARAPLKEGEGPPASPQRTEGASVTSSVSRVTSLTELLEKMEMVAGNSGCHLGTDSKVSQEVEERKGEDETMVKQENRPQRMTAGGSGGSHVLQSAVSGSCPTQSGFERIRCRSCETVKDSTHWTVVEPSPFWEKGNCSYRLSSPAGRYECAESGVRWVCAVEVTLQYSYCSWECFKGHLHSLNYTKCGPLLDITQPTFSPMGPVEILLPLGLGLSLGLHWFQRRRKPLKVHCDVLVFQSLRKEHLTLDVYLIPRDPARKQRVQELELSQGCEMIHKPPQPNRCLQMDQRYELRADPGATVGPPWVRLEDTDTPPNFSEVFVRGAGTDLCVELLSEGERVWTTEIRRGDYRGAQNAEAPGRSDVRTQFVEGVSEPVIAQLLDDLLAEGVLNDGEVDTVRAERVRADRARYLIDTVRRKGRAARLIALLQQRDPALFSELGRVQLARLL</sequence>
<dbReference type="GO" id="GO:0005525">
    <property type="term" value="F:GTP binding"/>
    <property type="evidence" value="ECO:0007669"/>
    <property type="project" value="UniProtKB-KW"/>
</dbReference>
<dbReference type="InterPro" id="IPR025307">
    <property type="entry name" value="FIIND_dom"/>
</dbReference>
<gene>
    <name evidence="10" type="ORF">MATL_G00251730</name>
</gene>
<keyword evidence="3" id="KW-0963">Cytoplasm</keyword>
<dbReference type="GO" id="GO:0005829">
    <property type="term" value="C:cytosol"/>
    <property type="evidence" value="ECO:0007669"/>
    <property type="project" value="UniProtKB-SubCell"/>
</dbReference>
<evidence type="ECO:0008006" key="12">
    <source>
        <dbReference type="Google" id="ProtNLM"/>
    </source>
</evidence>
<dbReference type="PROSITE" id="PS51830">
    <property type="entry name" value="FIIND"/>
    <property type="match status" value="1"/>
</dbReference>
<dbReference type="Pfam" id="PF13553">
    <property type="entry name" value="FIIND"/>
    <property type="match status" value="1"/>
</dbReference>
<evidence type="ECO:0000256" key="5">
    <source>
        <dbReference type="ARBA" id="ARBA00023134"/>
    </source>
</evidence>
<dbReference type="Pfam" id="PF00619">
    <property type="entry name" value="CARD"/>
    <property type="match status" value="1"/>
</dbReference>
<name>A0A9D3P9H1_MEGAT</name>
<dbReference type="GO" id="GO:0042981">
    <property type="term" value="P:regulation of apoptotic process"/>
    <property type="evidence" value="ECO:0007669"/>
    <property type="project" value="InterPro"/>
</dbReference>
<evidence type="ECO:0000256" key="2">
    <source>
        <dbReference type="ARBA" id="ARBA00008535"/>
    </source>
</evidence>
<feature type="compositionally biased region" description="Basic and acidic residues" evidence="6">
    <location>
        <begin position="577"/>
        <end position="598"/>
    </location>
</feature>
<feature type="region of interest" description="Disordered" evidence="6">
    <location>
        <begin position="504"/>
        <end position="547"/>
    </location>
</feature>
<dbReference type="SUPFAM" id="SSF47986">
    <property type="entry name" value="DEATH domain"/>
    <property type="match status" value="1"/>
</dbReference>
<dbReference type="Gene3D" id="1.10.533.10">
    <property type="entry name" value="Death Domain, Fas"/>
    <property type="match status" value="1"/>
</dbReference>
<evidence type="ECO:0000256" key="4">
    <source>
        <dbReference type="ARBA" id="ARBA00022741"/>
    </source>
</evidence>
<accession>A0A9D3P9H1</accession>
<feature type="region of interest" description="Disordered" evidence="6">
    <location>
        <begin position="567"/>
        <end position="608"/>
    </location>
</feature>
<dbReference type="AlphaFoldDB" id="A0A9D3P9H1"/>
<evidence type="ECO:0000259" key="7">
    <source>
        <dbReference type="PROSITE" id="PS50209"/>
    </source>
</evidence>
<dbReference type="InterPro" id="IPR001315">
    <property type="entry name" value="CARD"/>
</dbReference>
<organism evidence="10 11">
    <name type="scientific">Megalops atlanticus</name>
    <name type="common">Tarpon</name>
    <name type="synonym">Clupea gigantea</name>
    <dbReference type="NCBI Taxonomy" id="7932"/>
    <lineage>
        <taxon>Eukaryota</taxon>
        <taxon>Metazoa</taxon>
        <taxon>Chordata</taxon>
        <taxon>Craniata</taxon>
        <taxon>Vertebrata</taxon>
        <taxon>Euteleostomi</taxon>
        <taxon>Actinopterygii</taxon>
        <taxon>Neopterygii</taxon>
        <taxon>Teleostei</taxon>
        <taxon>Elopiformes</taxon>
        <taxon>Megalopidae</taxon>
        <taxon>Megalops</taxon>
    </lineage>
</organism>
<dbReference type="PROSITE" id="PS51720">
    <property type="entry name" value="G_AIG1"/>
    <property type="match status" value="2"/>
</dbReference>
<evidence type="ECO:0000313" key="11">
    <source>
        <dbReference type="Proteomes" id="UP001046870"/>
    </source>
</evidence>
<dbReference type="OrthoDB" id="8954335at2759"/>
<dbReference type="PROSITE" id="PS50209">
    <property type="entry name" value="CARD"/>
    <property type="match status" value="1"/>
</dbReference>
<dbReference type="Pfam" id="PF04548">
    <property type="entry name" value="AIG1"/>
    <property type="match status" value="2"/>
</dbReference>
<dbReference type="FunFam" id="3.40.50.300:FF:001756">
    <property type="entry name" value="Si:dkey-185m8.2"/>
    <property type="match status" value="1"/>
</dbReference>
<comment type="similarity">
    <text evidence="2">Belongs to the TRAFAC class TrmE-Era-EngA-EngB-Septin-like GTPase superfamily. AIG1/Toc34/Toc159-like paraseptin GTPase family. IAN subfamily.</text>
</comment>
<protein>
    <recommendedName>
        <fullName evidence="12">GTPase IMAP family member 8-like</fullName>
    </recommendedName>
</protein>
<evidence type="ECO:0000256" key="6">
    <source>
        <dbReference type="SAM" id="MobiDB-lite"/>
    </source>
</evidence>
<feature type="compositionally biased region" description="Basic and acidic residues" evidence="6">
    <location>
        <begin position="505"/>
        <end position="529"/>
    </location>
</feature>
<dbReference type="InterPro" id="IPR011029">
    <property type="entry name" value="DEATH-like_dom_sf"/>
</dbReference>
<reference evidence="10" key="1">
    <citation type="submission" date="2021-01" db="EMBL/GenBank/DDBJ databases">
        <authorList>
            <person name="Zahm M."/>
            <person name="Roques C."/>
            <person name="Cabau C."/>
            <person name="Klopp C."/>
            <person name="Donnadieu C."/>
            <person name="Jouanno E."/>
            <person name="Lampietro C."/>
            <person name="Louis A."/>
            <person name="Herpin A."/>
            <person name="Echchiki A."/>
            <person name="Berthelot C."/>
            <person name="Parey E."/>
            <person name="Roest-Crollius H."/>
            <person name="Braasch I."/>
            <person name="Postlethwait J."/>
            <person name="Bobe J."/>
            <person name="Montfort J."/>
            <person name="Bouchez O."/>
            <person name="Begum T."/>
            <person name="Mejri S."/>
            <person name="Adams A."/>
            <person name="Chen W.-J."/>
            <person name="Guiguen Y."/>
        </authorList>
    </citation>
    <scope>NUCLEOTIDE SEQUENCE</scope>
    <source>
        <strain evidence="10">YG-15Mar2019-1</strain>
        <tissue evidence="10">Brain</tissue>
    </source>
</reference>
<feature type="domain" description="AIG1-type G" evidence="8">
    <location>
        <begin position="252"/>
        <end position="448"/>
    </location>
</feature>
<evidence type="ECO:0000313" key="10">
    <source>
        <dbReference type="EMBL" id="KAG7454989.1"/>
    </source>
</evidence>
<keyword evidence="4" id="KW-0547">Nucleotide-binding</keyword>
<feature type="domain" description="AIG1-type G" evidence="8">
    <location>
        <begin position="20"/>
        <end position="215"/>
    </location>
</feature>
<keyword evidence="5" id="KW-0342">GTP-binding</keyword>
<evidence type="ECO:0000259" key="8">
    <source>
        <dbReference type="PROSITE" id="PS51720"/>
    </source>
</evidence>
<dbReference type="FunFam" id="3.40.50.300:FF:001809">
    <property type="entry name" value="Si:ch1073-365p7.2"/>
    <property type="match status" value="1"/>
</dbReference>
<evidence type="ECO:0000256" key="3">
    <source>
        <dbReference type="ARBA" id="ARBA00022490"/>
    </source>
</evidence>
<dbReference type="EMBL" id="JAFDVH010000024">
    <property type="protein sequence ID" value="KAG7454989.1"/>
    <property type="molecule type" value="Genomic_DNA"/>
</dbReference>
<dbReference type="InterPro" id="IPR045058">
    <property type="entry name" value="GIMA/IAN/Toc"/>
</dbReference>
<dbReference type="PANTHER" id="PTHR10903">
    <property type="entry name" value="GTPASE, IMAP FAMILY MEMBER-RELATED"/>
    <property type="match status" value="1"/>
</dbReference>